<keyword evidence="1" id="KW-0614">Plasmid</keyword>
<proteinExistence type="predicted"/>
<reference evidence="1" key="1">
    <citation type="submission" date="2022-04" db="EMBL/GenBank/DDBJ databases">
        <title>Hymenobacter sp. isolated from the air.</title>
        <authorList>
            <person name="Won M."/>
            <person name="Lee C.-M."/>
            <person name="Woen H.-Y."/>
            <person name="Kwon S.-W."/>
        </authorList>
    </citation>
    <scope>NUCLEOTIDE SEQUENCE</scope>
    <source>
        <strain evidence="1">5420S-77</strain>
        <plasmid evidence="1">unnamed1</plasmid>
    </source>
</reference>
<evidence type="ECO:0000313" key="1">
    <source>
        <dbReference type="EMBL" id="UOQ68737.1"/>
    </source>
</evidence>
<keyword evidence="2" id="KW-1185">Reference proteome</keyword>
<dbReference type="EMBL" id="CP095062">
    <property type="protein sequence ID" value="UOQ68737.1"/>
    <property type="molecule type" value="Genomic_DNA"/>
</dbReference>
<accession>A0ABY4GD94</accession>
<dbReference type="RefSeq" id="WP_245126230.1">
    <property type="nucleotide sequence ID" value="NZ_CP095062.1"/>
</dbReference>
<name>A0ABY4GD94_9BACT</name>
<gene>
    <name evidence="1" type="ORF">MUN86_23790</name>
</gene>
<evidence type="ECO:0000313" key="2">
    <source>
        <dbReference type="Proteomes" id="UP000830401"/>
    </source>
</evidence>
<organism evidence="1 2">
    <name type="scientific">Hymenobacter volaticus</name>
    <dbReference type="NCBI Taxonomy" id="2932254"/>
    <lineage>
        <taxon>Bacteria</taxon>
        <taxon>Pseudomonadati</taxon>
        <taxon>Bacteroidota</taxon>
        <taxon>Cytophagia</taxon>
        <taxon>Cytophagales</taxon>
        <taxon>Hymenobacteraceae</taxon>
        <taxon>Hymenobacter</taxon>
    </lineage>
</organism>
<sequence>MSFLDNGRGVIALDRHNQDAVEMIVNDKTGFAGLTMNYEKPFGQYKEAVRIGTKGTQVWWALSDTSEVERASIYVKDQQVPKLDLQAAKSK</sequence>
<dbReference type="Proteomes" id="UP000830401">
    <property type="component" value="Plasmid unnamed1"/>
</dbReference>
<protein>
    <submittedName>
        <fullName evidence="1">Uncharacterized protein</fullName>
    </submittedName>
</protein>
<geneLocation type="plasmid" evidence="1 2">
    <name>unnamed1</name>
</geneLocation>